<dbReference type="Gene3D" id="2.130.10.10">
    <property type="entry name" value="YVTN repeat-like/Quinoprotein amine dehydrogenase"/>
    <property type="match status" value="1"/>
</dbReference>
<dbReference type="GO" id="GO:0005737">
    <property type="term" value="C:cytoplasm"/>
    <property type="evidence" value="ECO:0007669"/>
    <property type="project" value="TreeGrafter"/>
</dbReference>
<dbReference type="WBParaSite" id="maker-unitig_12773-snap-gene-0.2-mRNA-1">
    <property type="protein sequence ID" value="maker-unitig_12773-snap-gene-0.2-mRNA-1"/>
    <property type="gene ID" value="maker-unitig_12773-snap-gene-0.2"/>
</dbReference>
<dbReference type="SUPFAM" id="SSF50998">
    <property type="entry name" value="Quinoprotein alcohol dehydrogenase-like"/>
    <property type="match status" value="1"/>
</dbReference>
<organism evidence="2 3">
    <name type="scientific">Macrostomum lignano</name>
    <dbReference type="NCBI Taxonomy" id="282301"/>
    <lineage>
        <taxon>Eukaryota</taxon>
        <taxon>Metazoa</taxon>
        <taxon>Spiralia</taxon>
        <taxon>Lophotrochozoa</taxon>
        <taxon>Platyhelminthes</taxon>
        <taxon>Rhabditophora</taxon>
        <taxon>Macrostomorpha</taxon>
        <taxon>Macrostomida</taxon>
        <taxon>Macrostomidae</taxon>
        <taxon>Macrostomum</taxon>
    </lineage>
</organism>
<feature type="repeat" description="WD" evidence="1">
    <location>
        <begin position="197"/>
        <end position="238"/>
    </location>
</feature>
<keyword evidence="2" id="KW-1185">Reference proteome</keyword>
<dbReference type="PROSITE" id="PS50082">
    <property type="entry name" value="WD_REPEATS_2"/>
    <property type="match status" value="1"/>
</dbReference>
<name>A0A1I8F1P6_9PLAT</name>
<sequence length="239" mass="25812">NKPAEPYGPGFNPAAAGAVFLYHRLPAGGSLVICAHGQAGLTLWFLAPNVGAALPAAAGGAALSGVRPSVHTSLRLLWPAERWPLADWEVTAATLVYTSGRLALGLQSGHIVLLTMVQWLAAACFQAPNRRFLRRPVGLRIRLVDTSILRPRRPVASLQLPPNGCQGSRLAVSVVSVAADHSVSLLNLRERRLLLLASRHLYPVLSVRWRPLEDLLVVHTSDNSAYVWQTRGASLRSHC</sequence>
<protein>
    <submittedName>
        <fullName evidence="3">WD_REPEATS_REGION domain-containing protein</fullName>
    </submittedName>
</protein>
<dbReference type="InterPro" id="IPR049916">
    <property type="entry name" value="WDR72-like"/>
</dbReference>
<dbReference type="InterPro" id="IPR001680">
    <property type="entry name" value="WD40_rpt"/>
</dbReference>
<dbReference type="PANTHER" id="PTHR44099">
    <property type="entry name" value="RABCONNECTIN-3B, ISOFORM A"/>
    <property type="match status" value="1"/>
</dbReference>
<dbReference type="PANTHER" id="PTHR44099:SF4">
    <property type="entry name" value="RABCONNECTIN-3B, ISOFORM A"/>
    <property type="match status" value="1"/>
</dbReference>
<proteinExistence type="predicted"/>
<dbReference type="Proteomes" id="UP000095280">
    <property type="component" value="Unplaced"/>
</dbReference>
<dbReference type="InterPro" id="IPR015943">
    <property type="entry name" value="WD40/YVTN_repeat-like_dom_sf"/>
</dbReference>
<evidence type="ECO:0000313" key="2">
    <source>
        <dbReference type="Proteomes" id="UP000095280"/>
    </source>
</evidence>
<evidence type="ECO:0000256" key="1">
    <source>
        <dbReference type="PROSITE-ProRule" id="PRU00221"/>
    </source>
</evidence>
<accession>A0A1I8F1P6</accession>
<reference evidence="3" key="1">
    <citation type="submission" date="2016-11" db="UniProtKB">
        <authorList>
            <consortium name="WormBaseParasite"/>
        </authorList>
    </citation>
    <scope>IDENTIFICATION</scope>
</reference>
<dbReference type="InterPro" id="IPR011047">
    <property type="entry name" value="Quinoprotein_ADH-like_sf"/>
</dbReference>
<dbReference type="AlphaFoldDB" id="A0A1I8F1P6"/>
<keyword evidence="1" id="KW-0853">WD repeat</keyword>
<evidence type="ECO:0000313" key="3">
    <source>
        <dbReference type="WBParaSite" id="maker-unitig_12773-snap-gene-0.2-mRNA-1"/>
    </source>
</evidence>